<dbReference type="HOGENOM" id="CLU_2076775_0_0_1"/>
<keyword evidence="3" id="KW-1185">Reference proteome</keyword>
<protein>
    <submittedName>
        <fullName evidence="2">Uncharacterized protein</fullName>
    </submittedName>
</protein>
<dbReference type="EnsemblPlants" id="OGLUM09G20630.1">
    <property type="protein sequence ID" value="OGLUM09G20630.1"/>
    <property type="gene ID" value="OGLUM09G20630"/>
</dbReference>
<dbReference type="Proteomes" id="UP000026961">
    <property type="component" value="Chromosome 9"/>
</dbReference>
<sequence>MAGLCGGRGRRRLPTGEEMSGDLRYNSSPAKPRIAIALQIHTQTTSVATAPAVVSSPSLPSSLVHFLLGDAAAHAPACQPFSPCTVVEKMGTVGRTGGVTVAATAQRHWSSRPRRARA</sequence>
<reference evidence="2" key="1">
    <citation type="submission" date="2015-04" db="UniProtKB">
        <authorList>
            <consortium name="EnsemblPlants"/>
        </authorList>
    </citation>
    <scope>IDENTIFICATION</scope>
</reference>
<evidence type="ECO:0000256" key="1">
    <source>
        <dbReference type="SAM" id="MobiDB-lite"/>
    </source>
</evidence>
<accession>A0A0E0B6R2</accession>
<evidence type="ECO:0000313" key="2">
    <source>
        <dbReference type="EnsemblPlants" id="OGLUM09G20630.1"/>
    </source>
</evidence>
<proteinExistence type="predicted"/>
<name>A0A0E0B6R2_9ORYZ</name>
<evidence type="ECO:0000313" key="3">
    <source>
        <dbReference type="Proteomes" id="UP000026961"/>
    </source>
</evidence>
<reference evidence="2" key="2">
    <citation type="submission" date="2018-05" db="EMBL/GenBank/DDBJ databases">
        <title>OgluRS3 (Oryza glumaepatula Reference Sequence Version 3).</title>
        <authorList>
            <person name="Zhang J."/>
            <person name="Kudrna D."/>
            <person name="Lee S."/>
            <person name="Talag J."/>
            <person name="Welchert J."/>
            <person name="Wing R.A."/>
        </authorList>
    </citation>
    <scope>NUCLEOTIDE SEQUENCE [LARGE SCALE GENOMIC DNA]</scope>
</reference>
<dbReference type="AlphaFoldDB" id="A0A0E0B6R2"/>
<organism evidence="2">
    <name type="scientific">Oryza glumipatula</name>
    <dbReference type="NCBI Taxonomy" id="40148"/>
    <lineage>
        <taxon>Eukaryota</taxon>
        <taxon>Viridiplantae</taxon>
        <taxon>Streptophyta</taxon>
        <taxon>Embryophyta</taxon>
        <taxon>Tracheophyta</taxon>
        <taxon>Spermatophyta</taxon>
        <taxon>Magnoliopsida</taxon>
        <taxon>Liliopsida</taxon>
        <taxon>Poales</taxon>
        <taxon>Poaceae</taxon>
        <taxon>BOP clade</taxon>
        <taxon>Oryzoideae</taxon>
        <taxon>Oryzeae</taxon>
        <taxon>Oryzinae</taxon>
        <taxon>Oryza</taxon>
    </lineage>
</organism>
<dbReference type="Gramene" id="OGLUM09G20630.1">
    <property type="protein sequence ID" value="OGLUM09G20630.1"/>
    <property type="gene ID" value="OGLUM09G20630"/>
</dbReference>
<feature type="region of interest" description="Disordered" evidence="1">
    <location>
        <begin position="1"/>
        <end position="26"/>
    </location>
</feature>